<gene>
    <name evidence="18" type="ORF">M5G25_21870</name>
</gene>
<evidence type="ECO:0000256" key="12">
    <source>
        <dbReference type="PROSITE-ProRule" id="PRU01360"/>
    </source>
</evidence>
<evidence type="ECO:0000256" key="2">
    <source>
        <dbReference type="ARBA" id="ARBA00022448"/>
    </source>
</evidence>
<dbReference type="Proteomes" id="UP001217610">
    <property type="component" value="Unassembled WGS sequence"/>
</dbReference>
<dbReference type="RefSeq" id="WP_273923861.1">
    <property type="nucleotide sequence ID" value="NZ_JAMDGR010000017.1"/>
</dbReference>
<keyword evidence="3 12" id="KW-1134">Transmembrane beta strand</keyword>
<dbReference type="Gene3D" id="2.170.130.10">
    <property type="entry name" value="TonB-dependent receptor, plug domain"/>
    <property type="match status" value="1"/>
</dbReference>
<feature type="domain" description="TonB-dependent receptor plug" evidence="17">
    <location>
        <begin position="55"/>
        <end position="163"/>
    </location>
</feature>
<dbReference type="InterPro" id="IPR037066">
    <property type="entry name" value="Plug_dom_sf"/>
</dbReference>
<evidence type="ECO:0000313" key="19">
    <source>
        <dbReference type="Proteomes" id="UP001217610"/>
    </source>
</evidence>
<keyword evidence="11 12" id="KW-0998">Cell outer membrane</keyword>
<reference evidence="18 19" key="1">
    <citation type="submission" date="2022-05" db="EMBL/GenBank/DDBJ databases">
        <title>Novel Pseudomonas spp. Isolated from a Rainbow Trout Aquaculture Facility.</title>
        <authorList>
            <person name="Testerman T."/>
            <person name="Graf J."/>
        </authorList>
    </citation>
    <scope>NUCLEOTIDE SEQUENCE [LARGE SCALE GENOMIC DNA]</scope>
    <source>
        <strain evidence="18 19">ID357</strain>
    </source>
</reference>
<evidence type="ECO:0000256" key="15">
    <source>
        <dbReference type="SAM" id="SignalP"/>
    </source>
</evidence>
<evidence type="ECO:0000259" key="17">
    <source>
        <dbReference type="Pfam" id="PF07715"/>
    </source>
</evidence>
<evidence type="ECO:0000256" key="1">
    <source>
        <dbReference type="ARBA" id="ARBA00004571"/>
    </source>
</evidence>
<dbReference type="InterPro" id="IPR000531">
    <property type="entry name" value="Beta-barrel_TonB"/>
</dbReference>
<evidence type="ECO:0000256" key="4">
    <source>
        <dbReference type="ARBA" id="ARBA00022496"/>
    </source>
</evidence>
<evidence type="ECO:0000256" key="11">
    <source>
        <dbReference type="ARBA" id="ARBA00023237"/>
    </source>
</evidence>
<protein>
    <submittedName>
        <fullName evidence="18">TonB-dependent receptor</fullName>
    </submittedName>
</protein>
<dbReference type="PANTHER" id="PTHR32552">
    <property type="entry name" value="FERRICHROME IRON RECEPTOR-RELATED"/>
    <property type="match status" value="1"/>
</dbReference>
<dbReference type="EMBL" id="JAMDGR010000017">
    <property type="protein sequence ID" value="MDD1150935.1"/>
    <property type="molecule type" value="Genomic_DNA"/>
</dbReference>
<keyword evidence="4" id="KW-0410">Iron transport</keyword>
<dbReference type="Gene3D" id="2.40.170.20">
    <property type="entry name" value="TonB-dependent receptor, beta-barrel domain"/>
    <property type="match status" value="1"/>
</dbReference>
<keyword evidence="18" id="KW-0675">Receptor</keyword>
<evidence type="ECO:0000313" key="18">
    <source>
        <dbReference type="EMBL" id="MDD1150935.1"/>
    </source>
</evidence>
<dbReference type="PANTHER" id="PTHR32552:SF89">
    <property type="entry name" value="CATECHOLATE SIDEROPHORE RECEPTOR FIU"/>
    <property type="match status" value="1"/>
</dbReference>
<feature type="signal peptide" evidence="15">
    <location>
        <begin position="1"/>
        <end position="22"/>
    </location>
</feature>
<comment type="caution">
    <text evidence="18">The sequence shown here is derived from an EMBL/GenBank/DDBJ whole genome shotgun (WGS) entry which is preliminary data.</text>
</comment>
<dbReference type="InterPro" id="IPR039426">
    <property type="entry name" value="TonB-dep_rcpt-like"/>
</dbReference>
<dbReference type="SUPFAM" id="SSF56935">
    <property type="entry name" value="Porins"/>
    <property type="match status" value="1"/>
</dbReference>
<keyword evidence="9 13" id="KW-0798">TonB box</keyword>
<keyword evidence="8" id="KW-0406">Ion transport</keyword>
<evidence type="ECO:0000256" key="9">
    <source>
        <dbReference type="ARBA" id="ARBA00023077"/>
    </source>
</evidence>
<dbReference type="InterPro" id="IPR036942">
    <property type="entry name" value="Beta-barrel_TonB_sf"/>
</dbReference>
<feature type="region of interest" description="Disordered" evidence="14">
    <location>
        <begin position="258"/>
        <end position="287"/>
    </location>
</feature>
<proteinExistence type="inferred from homology"/>
<name>A0ABT5QAI9_9PSED</name>
<sequence>MSSPKSLPTALLGLALACPAIAETRSVELAPAQVLGQEQGAEGQQVAEAEARLAQMPGAGNVVDMRQPLQGRVASNQDVLAYQPGVYAQSAGNEGVKISIRGSGINRAPGAHASGLYTMLDGLPLTGPGGTPYELLEPLWVDHVEVLRGANGFDRGALALGGAIDYISHTGYDAPLLQVRYATGSHGYQQRQLSSGQVLGNFDYYVSLTDANADGYQDHTRSQSKGVIGNFGYRFNPNLETRFYLRYRETDNDLAGRVSKRSIEHDPRAANPAYVSRDDRRKQPGSTFVGNKTTYYIDDDSSIQTGLVYHDYPMDLREGPNRLKVAYSDVSGTFDYKRRDTLWGRESRSTLGLRVTKHLPNDGASEFVRIPTGNTASYAPGTRIRNFTYQGSDTVLHFGNDLEIADDLWLTTGLAAIYTRRESAVTYPEGGGKTSLGDWDYAPRLGLRYQLTPNVQLFGNLSRSVEAPHPWSLIYSSNLRFPAGSGVATGAQRDPIELRNQTATTLELGGRGDSSLGEWSLAWYYAQVRHELLSVLPDPSATTPYELNASPTVHQGVEASLQSELWSQPGVGRLSLRQAYTFSDFHYRDDSRFGDNRLPGLPMHYYQGELRYDWPLGFFAAVNTQLVSKVAVDYANSYYADPYALFGATLGYNAPKNDWQTWVDVRNLTDKRYAATVTPGYDDKGLDAARSTPGEGLGVYLGVSWSLR</sequence>
<comment type="similarity">
    <text evidence="12 13">Belongs to the TonB-dependent receptor family.</text>
</comment>
<evidence type="ECO:0000256" key="6">
    <source>
        <dbReference type="ARBA" id="ARBA00022729"/>
    </source>
</evidence>
<dbReference type="PROSITE" id="PS51257">
    <property type="entry name" value="PROKAR_LIPOPROTEIN"/>
    <property type="match status" value="1"/>
</dbReference>
<evidence type="ECO:0000256" key="14">
    <source>
        <dbReference type="SAM" id="MobiDB-lite"/>
    </source>
</evidence>
<evidence type="ECO:0000256" key="13">
    <source>
        <dbReference type="RuleBase" id="RU003357"/>
    </source>
</evidence>
<evidence type="ECO:0000256" key="5">
    <source>
        <dbReference type="ARBA" id="ARBA00022692"/>
    </source>
</evidence>
<accession>A0ABT5QAI9</accession>
<keyword evidence="6 15" id="KW-0732">Signal</keyword>
<evidence type="ECO:0000256" key="8">
    <source>
        <dbReference type="ARBA" id="ARBA00023065"/>
    </source>
</evidence>
<comment type="subcellular location">
    <subcellularLocation>
        <location evidence="1 12">Cell outer membrane</location>
        <topology evidence="1 12">Multi-pass membrane protein</topology>
    </subcellularLocation>
</comment>
<evidence type="ECO:0000256" key="10">
    <source>
        <dbReference type="ARBA" id="ARBA00023136"/>
    </source>
</evidence>
<dbReference type="Pfam" id="PF00593">
    <property type="entry name" value="TonB_dep_Rec_b-barrel"/>
    <property type="match status" value="1"/>
</dbReference>
<keyword evidence="19" id="KW-1185">Reference proteome</keyword>
<dbReference type="PROSITE" id="PS52016">
    <property type="entry name" value="TONB_DEPENDENT_REC_3"/>
    <property type="match status" value="1"/>
</dbReference>
<organism evidence="18 19">
    <name type="scientific">Pseudomonas idahonensis</name>
    <dbReference type="NCBI Taxonomy" id="2942628"/>
    <lineage>
        <taxon>Bacteria</taxon>
        <taxon>Pseudomonadati</taxon>
        <taxon>Pseudomonadota</taxon>
        <taxon>Gammaproteobacteria</taxon>
        <taxon>Pseudomonadales</taxon>
        <taxon>Pseudomonadaceae</taxon>
        <taxon>Pseudomonas</taxon>
    </lineage>
</organism>
<feature type="domain" description="TonB-dependent receptor-like beta-barrel" evidence="16">
    <location>
        <begin position="202"/>
        <end position="668"/>
    </location>
</feature>
<keyword evidence="5 12" id="KW-0812">Transmembrane</keyword>
<keyword evidence="10 12" id="KW-0472">Membrane</keyword>
<keyword evidence="7" id="KW-0408">Iron</keyword>
<evidence type="ECO:0000256" key="7">
    <source>
        <dbReference type="ARBA" id="ARBA00023004"/>
    </source>
</evidence>
<keyword evidence="2 12" id="KW-0813">Transport</keyword>
<dbReference type="Pfam" id="PF07715">
    <property type="entry name" value="Plug"/>
    <property type="match status" value="1"/>
</dbReference>
<dbReference type="InterPro" id="IPR012910">
    <property type="entry name" value="Plug_dom"/>
</dbReference>
<evidence type="ECO:0000259" key="16">
    <source>
        <dbReference type="Pfam" id="PF00593"/>
    </source>
</evidence>
<feature type="chain" id="PRO_5047334210" evidence="15">
    <location>
        <begin position="23"/>
        <end position="708"/>
    </location>
</feature>
<evidence type="ECO:0000256" key="3">
    <source>
        <dbReference type="ARBA" id="ARBA00022452"/>
    </source>
</evidence>